<feature type="compositionally biased region" description="Basic residues" evidence="1">
    <location>
        <begin position="62"/>
        <end position="81"/>
    </location>
</feature>
<gene>
    <name evidence="2" type="ORF">ECRASSUSDP1_LOCUS21380</name>
</gene>
<dbReference type="InterPro" id="IPR052394">
    <property type="entry name" value="LRR-containing"/>
</dbReference>
<dbReference type="Gene3D" id="3.80.10.10">
    <property type="entry name" value="Ribonuclease Inhibitor"/>
    <property type="match status" value="2"/>
</dbReference>
<keyword evidence="3" id="KW-1185">Reference proteome</keyword>
<reference evidence="2" key="1">
    <citation type="submission" date="2023-07" db="EMBL/GenBank/DDBJ databases">
        <authorList>
            <consortium name="AG Swart"/>
            <person name="Singh M."/>
            <person name="Singh A."/>
            <person name="Seah K."/>
            <person name="Emmerich C."/>
        </authorList>
    </citation>
    <scope>NUCLEOTIDE SEQUENCE</scope>
    <source>
        <strain evidence="2">DP1</strain>
    </source>
</reference>
<dbReference type="SMART" id="SM00368">
    <property type="entry name" value="LRR_RI"/>
    <property type="match status" value="6"/>
</dbReference>
<dbReference type="InterPro" id="IPR032675">
    <property type="entry name" value="LRR_dom_sf"/>
</dbReference>
<evidence type="ECO:0000313" key="2">
    <source>
        <dbReference type="EMBL" id="CAI2379956.1"/>
    </source>
</evidence>
<dbReference type="AlphaFoldDB" id="A0AAD2D4U9"/>
<dbReference type="PROSITE" id="PS51257">
    <property type="entry name" value="PROKAR_LIPOPROTEIN"/>
    <property type="match status" value="1"/>
</dbReference>
<dbReference type="PANTHER" id="PTHR24114:SF2">
    <property type="entry name" value="F-BOX DOMAIN-CONTAINING PROTEIN-RELATED"/>
    <property type="match status" value="1"/>
</dbReference>
<organism evidence="2 3">
    <name type="scientific">Euplotes crassus</name>
    <dbReference type="NCBI Taxonomy" id="5936"/>
    <lineage>
        <taxon>Eukaryota</taxon>
        <taxon>Sar</taxon>
        <taxon>Alveolata</taxon>
        <taxon>Ciliophora</taxon>
        <taxon>Intramacronucleata</taxon>
        <taxon>Spirotrichea</taxon>
        <taxon>Hypotrichia</taxon>
        <taxon>Euplotida</taxon>
        <taxon>Euplotidae</taxon>
        <taxon>Moneuplotes</taxon>
    </lineage>
</organism>
<proteinExistence type="predicted"/>
<name>A0AAD2D4U9_EUPCR</name>
<dbReference type="Pfam" id="PF13516">
    <property type="entry name" value="LRR_6"/>
    <property type="match status" value="3"/>
</dbReference>
<dbReference type="EMBL" id="CAMPGE010021846">
    <property type="protein sequence ID" value="CAI2379956.1"/>
    <property type="molecule type" value="Genomic_DNA"/>
</dbReference>
<accession>A0AAD2D4U9</accession>
<dbReference type="PANTHER" id="PTHR24114">
    <property type="entry name" value="LEUCINE RICH REPEAT FAMILY PROTEIN"/>
    <property type="match status" value="1"/>
</dbReference>
<feature type="region of interest" description="Disordered" evidence="1">
    <location>
        <begin position="562"/>
        <end position="583"/>
    </location>
</feature>
<feature type="region of interest" description="Disordered" evidence="1">
    <location>
        <begin position="61"/>
        <end position="81"/>
    </location>
</feature>
<comment type="caution">
    <text evidence="2">The sequence shown here is derived from an EMBL/GenBank/DDBJ whole genome shotgun (WGS) entry which is preliminary data.</text>
</comment>
<dbReference type="SUPFAM" id="SSF52047">
    <property type="entry name" value="RNI-like"/>
    <property type="match status" value="1"/>
</dbReference>
<evidence type="ECO:0000313" key="3">
    <source>
        <dbReference type="Proteomes" id="UP001295684"/>
    </source>
</evidence>
<sequence>MYFENKTKLIFGPVDEEPELFISKLQAISNLTIGCFESNAFSEDDGPPEWRLSDLFNANKLPKSKSKAPGKVTHSKNKKKKSEIIKQNEFRYGIDVEEENNDLYSDMYLEPEEDFNLLDDKITMEEKEKFYFGSKAKAKFWELYKSGRVFKDNMGSDVQDPRFAYLKDCYTNGMLPKVGLAIRGEKTTHLSFANQSLLQKNTKAVCESLKRYPLEIHALDFTGNGIKGKECSMICESIDSHLTTLLHLNFSNNKIGAEGAEALCEKMRNMKNLESLNLKGNLLGDDICGEVMKAINGLLNVKSLSFADNALGNKITESEFIEQLCLFLKTTNTLTSLDLSWNNFRGAGANTLLESFKENYSLKILNLSYNLFGVAGGDSAPSIVKFVEVIQENHVLEEVDLSNNLLDSNAAFYLSQGLKTNTTLKSFQISGNPLGSTGVKYLFQSLNENKEGKIKNLELKNTDTIIQDKRTVFDPTNFEKDYRLDLSQIKDRAILYHLLDIDEKMMSNSSEEVPRQQGECFQHARLGSSSWTPPKEKDNDGKWNLGEDPKDILTFKFTLNPSQKTNEESEEAPGGTSVDPASLQKPLIPDEVLEKNIDFIMRLKEEDNTSCTKELIDTISQEYTLTYLQAREFMNCLDDDYKIYACSVLYNRIINRHFKQDILQCLQNNDTKISVMRHLGQAFNFRYYNPTGHYKLKLSNRAEREVALTLLMLNKKYSQLVNQGIISDKSKMGNKSCFRNEKLIYNNSSTFEGIISTGDADSSAGDSTKKGLPFIYSEDFVLPKYGTLECDFIYLVNPPLKEEETSEEKQDLIKNLLLGIEGETEKQIAAFVAFSEYLVLSSEQLCSFIDLIDDPKWKAECYIAGIGRIYDTREYDFIKKKWKYPETSKDIYNRFGILNLFNPFKCTGSYRLDLEIYEEKIVCNILLEMAKAEGFQYMTNVSLDGTPYEEIDKKFVDNLPKTGIFEGSYVAPDDAADIEFREKIGRKYLGWSPEDV</sequence>
<protein>
    <submittedName>
        <fullName evidence="2">Uncharacterized protein</fullName>
    </submittedName>
</protein>
<dbReference type="Proteomes" id="UP001295684">
    <property type="component" value="Unassembled WGS sequence"/>
</dbReference>
<dbReference type="InterPro" id="IPR001611">
    <property type="entry name" value="Leu-rich_rpt"/>
</dbReference>
<evidence type="ECO:0000256" key="1">
    <source>
        <dbReference type="SAM" id="MobiDB-lite"/>
    </source>
</evidence>